<organism evidence="8 9">
    <name type="scientific">Ferirhizobium litorale</name>
    <dbReference type="NCBI Taxonomy" id="2927786"/>
    <lineage>
        <taxon>Bacteria</taxon>
        <taxon>Pseudomonadati</taxon>
        <taxon>Pseudomonadota</taxon>
        <taxon>Alphaproteobacteria</taxon>
        <taxon>Hyphomicrobiales</taxon>
        <taxon>Rhizobiaceae</taxon>
        <taxon>Ferirhizobium</taxon>
    </lineage>
</organism>
<dbReference type="RefSeq" id="WP_311784941.1">
    <property type="nucleotide sequence ID" value="NZ_JALDYY010000001.1"/>
</dbReference>
<name>A0AAE3Q7U0_9HYPH</name>
<proteinExistence type="inferred from homology"/>
<reference evidence="8" key="1">
    <citation type="submission" date="2022-03" db="EMBL/GenBank/DDBJ databases">
        <title>Fererhizobium litorale gen. nov., sp. nov., isolated from sandy sediments of the Sea of Japan seashore.</title>
        <authorList>
            <person name="Romanenko L."/>
            <person name="Kurilenko V."/>
            <person name="Otstavnykh N."/>
            <person name="Svetashev V."/>
            <person name="Tekutyeva L."/>
            <person name="Isaeva M."/>
            <person name="Mikhailov V."/>
        </authorList>
    </citation>
    <scope>NUCLEOTIDE SEQUENCE</scope>
    <source>
        <strain evidence="8">KMM 9576</strain>
    </source>
</reference>
<feature type="transmembrane region" description="Helical" evidence="6">
    <location>
        <begin position="271"/>
        <end position="287"/>
    </location>
</feature>
<comment type="subcellular location">
    <subcellularLocation>
        <location evidence="1">Membrane</location>
        <topology evidence="1">Multi-pass membrane protein</topology>
    </subcellularLocation>
</comment>
<dbReference type="GO" id="GO:0016020">
    <property type="term" value="C:membrane"/>
    <property type="evidence" value="ECO:0007669"/>
    <property type="project" value="UniProtKB-SubCell"/>
</dbReference>
<evidence type="ECO:0000256" key="2">
    <source>
        <dbReference type="ARBA" id="ARBA00007362"/>
    </source>
</evidence>
<dbReference type="SUPFAM" id="SSF103481">
    <property type="entry name" value="Multidrug resistance efflux transporter EmrE"/>
    <property type="match status" value="2"/>
</dbReference>
<dbReference type="InterPro" id="IPR037185">
    <property type="entry name" value="EmrE-like"/>
</dbReference>
<feature type="transmembrane region" description="Helical" evidence="6">
    <location>
        <begin position="246"/>
        <end position="265"/>
    </location>
</feature>
<evidence type="ECO:0000313" key="9">
    <source>
        <dbReference type="Proteomes" id="UP001161580"/>
    </source>
</evidence>
<feature type="transmembrane region" description="Helical" evidence="6">
    <location>
        <begin position="7"/>
        <end position="31"/>
    </location>
</feature>
<dbReference type="Proteomes" id="UP001161580">
    <property type="component" value="Unassembled WGS sequence"/>
</dbReference>
<evidence type="ECO:0000256" key="6">
    <source>
        <dbReference type="SAM" id="Phobius"/>
    </source>
</evidence>
<keyword evidence="9" id="KW-1185">Reference proteome</keyword>
<feature type="domain" description="EamA" evidence="7">
    <location>
        <begin position="153"/>
        <end position="286"/>
    </location>
</feature>
<evidence type="ECO:0000256" key="4">
    <source>
        <dbReference type="ARBA" id="ARBA00022989"/>
    </source>
</evidence>
<feature type="transmembrane region" description="Helical" evidence="6">
    <location>
        <begin position="67"/>
        <end position="88"/>
    </location>
</feature>
<dbReference type="Pfam" id="PF00892">
    <property type="entry name" value="EamA"/>
    <property type="match status" value="2"/>
</dbReference>
<sequence length="294" mass="32455">MQSRAYLYLFIATLSWGGNTMIGKMAIGHISPMILTFWRWVFAVALIALISIPSLRRDWPLIRKNWLLLLAYGAFGYTAFNVLLYSALQYTTAINAAIEQAGIPMLIFLFNFVLFGTRVSAAQIAGFVLTLVGIAVTASHGDFSTLLELTLNFGDVLVLICVVVYAGYTISLRWKPPIDWRSLMAVPAMAALLTTVPLMLWEVSTERAIWPDRTGWWVIAYVGIFPSLVSQILYIKGVEGIGPNRAGLFINLIPAFGTILSVLVLGERLQFFHVAAILLVLSGIVIAEKGRPKT</sequence>
<keyword evidence="3 6" id="KW-0812">Transmembrane</keyword>
<gene>
    <name evidence="8" type="ORF">MRS75_01620</name>
</gene>
<feature type="transmembrane region" description="Helical" evidence="6">
    <location>
        <begin position="121"/>
        <end position="139"/>
    </location>
</feature>
<keyword evidence="5 6" id="KW-0472">Membrane</keyword>
<evidence type="ECO:0000313" key="8">
    <source>
        <dbReference type="EMBL" id="MDI7920777.1"/>
    </source>
</evidence>
<dbReference type="EMBL" id="JALDYZ010000001">
    <property type="protein sequence ID" value="MDI7920777.1"/>
    <property type="molecule type" value="Genomic_DNA"/>
</dbReference>
<accession>A0AAE3Q7U0</accession>
<protein>
    <submittedName>
        <fullName evidence="8">DMT family transporter</fullName>
    </submittedName>
</protein>
<keyword evidence="4 6" id="KW-1133">Transmembrane helix</keyword>
<feature type="transmembrane region" description="Helical" evidence="6">
    <location>
        <begin position="151"/>
        <end position="171"/>
    </location>
</feature>
<feature type="domain" description="EamA" evidence="7">
    <location>
        <begin position="5"/>
        <end position="137"/>
    </location>
</feature>
<dbReference type="AlphaFoldDB" id="A0AAE3Q7U0"/>
<feature type="transmembrane region" description="Helical" evidence="6">
    <location>
        <begin position="215"/>
        <end position="234"/>
    </location>
</feature>
<feature type="transmembrane region" description="Helical" evidence="6">
    <location>
        <begin position="183"/>
        <end position="203"/>
    </location>
</feature>
<feature type="transmembrane region" description="Helical" evidence="6">
    <location>
        <begin position="37"/>
        <end position="55"/>
    </location>
</feature>
<evidence type="ECO:0000256" key="1">
    <source>
        <dbReference type="ARBA" id="ARBA00004141"/>
    </source>
</evidence>
<comment type="similarity">
    <text evidence="2">Belongs to the EamA transporter family.</text>
</comment>
<dbReference type="PANTHER" id="PTHR32322">
    <property type="entry name" value="INNER MEMBRANE TRANSPORTER"/>
    <property type="match status" value="1"/>
</dbReference>
<evidence type="ECO:0000259" key="7">
    <source>
        <dbReference type="Pfam" id="PF00892"/>
    </source>
</evidence>
<dbReference type="InterPro" id="IPR000620">
    <property type="entry name" value="EamA_dom"/>
</dbReference>
<feature type="transmembrane region" description="Helical" evidence="6">
    <location>
        <begin position="94"/>
        <end position="114"/>
    </location>
</feature>
<dbReference type="PANTHER" id="PTHR32322:SF2">
    <property type="entry name" value="EAMA DOMAIN-CONTAINING PROTEIN"/>
    <property type="match status" value="1"/>
</dbReference>
<comment type="caution">
    <text evidence="8">The sequence shown here is derived from an EMBL/GenBank/DDBJ whole genome shotgun (WGS) entry which is preliminary data.</text>
</comment>
<dbReference type="InterPro" id="IPR050638">
    <property type="entry name" value="AA-Vitamin_Transporters"/>
</dbReference>
<evidence type="ECO:0000256" key="5">
    <source>
        <dbReference type="ARBA" id="ARBA00023136"/>
    </source>
</evidence>
<evidence type="ECO:0000256" key="3">
    <source>
        <dbReference type="ARBA" id="ARBA00022692"/>
    </source>
</evidence>